<evidence type="ECO:0000313" key="12">
    <source>
        <dbReference type="Proteomes" id="UP000001811"/>
    </source>
</evidence>
<dbReference type="GO" id="GO:0008033">
    <property type="term" value="P:tRNA processing"/>
    <property type="evidence" value="ECO:0007669"/>
    <property type="project" value="UniProtKB-KW"/>
</dbReference>
<dbReference type="Gene3D" id="3.30.310.50">
    <property type="entry name" value="Alpha-D-phosphohexomutase, C-terminal domain"/>
    <property type="match status" value="1"/>
</dbReference>
<gene>
    <name evidence="11" type="primary">LAGE3</name>
</gene>
<evidence type="ECO:0000256" key="10">
    <source>
        <dbReference type="SAM" id="MobiDB-lite"/>
    </source>
</evidence>
<proteinExistence type="inferred from homology"/>
<protein>
    <recommendedName>
        <fullName evidence="9">L antigen family member 3</fullName>
    </recommendedName>
</protein>
<dbReference type="AlphaFoldDB" id="G1U9I3"/>
<keyword evidence="4" id="KW-0963">Cytoplasm</keyword>
<dbReference type="InterPro" id="IPR015419">
    <property type="entry name" value="CTAG/Pcc1"/>
</dbReference>
<dbReference type="GeneTree" id="ENSGT00410000025802"/>
<dbReference type="Ensembl" id="ENSOCUT00000033004.3">
    <property type="protein sequence ID" value="ENSOCUP00000026104.3"/>
    <property type="gene ID" value="ENSOCUG00000028990.3"/>
</dbReference>
<reference evidence="11 12" key="1">
    <citation type="journal article" date="2011" name="Nature">
        <title>A high-resolution map of human evolutionary constraint using 29 mammals.</title>
        <authorList>
            <person name="Lindblad-Toh K."/>
            <person name="Garber M."/>
            <person name="Zuk O."/>
            <person name="Lin M.F."/>
            <person name="Parker B.J."/>
            <person name="Washietl S."/>
            <person name="Kheradpour P."/>
            <person name="Ernst J."/>
            <person name="Jordan G."/>
            <person name="Mauceli E."/>
            <person name="Ward L.D."/>
            <person name="Lowe C.B."/>
            <person name="Holloway A.K."/>
            <person name="Clamp M."/>
            <person name="Gnerre S."/>
            <person name="Alfoldi J."/>
            <person name="Beal K."/>
            <person name="Chang J."/>
            <person name="Clawson H."/>
            <person name="Cuff J."/>
            <person name="Di Palma F."/>
            <person name="Fitzgerald S."/>
            <person name="Flicek P."/>
            <person name="Guttman M."/>
            <person name="Hubisz M.J."/>
            <person name="Jaffe D.B."/>
            <person name="Jungreis I."/>
            <person name="Kent W.J."/>
            <person name="Kostka D."/>
            <person name="Lara M."/>
            <person name="Martins A.L."/>
            <person name="Massingham T."/>
            <person name="Moltke I."/>
            <person name="Raney B.J."/>
            <person name="Rasmussen M.D."/>
            <person name="Robinson J."/>
            <person name="Stark A."/>
            <person name="Vilella A.J."/>
            <person name="Wen J."/>
            <person name="Xie X."/>
            <person name="Zody M.C."/>
            <person name="Baldwin J."/>
            <person name="Bloom T."/>
            <person name="Chin C.W."/>
            <person name="Heiman D."/>
            <person name="Nicol R."/>
            <person name="Nusbaum C."/>
            <person name="Young S."/>
            <person name="Wilkinson J."/>
            <person name="Worley K.C."/>
            <person name="Kovar C.L."/>
            <person name="Muzny D.M."/>
            <person name="Gibbs R.A."/>
            <person name="Cree A."/>
            <person name="Dihn H.H."/>
            <person name="Fowler G."/>
            <person name="Jhangiani S."/>
            <person name="Joshi V."/>
            <person name="Lee S."/>
            <person name="Lewis L.R."/>
            <person name="Nazareth L.V."/>
            <person name="Okwuonu G."/>
            <person name="Santibanez J."/>
            <person name="Warren W.C."/>
            <person name="Mardis E.R."/>
            <person name="Weinstock G.M."/>
            <person name="Wilson R.K."/>
            <person name="Delehaunty K."/>
            <person name="Dooling D."/>
            <person name="Fronik C."/>
            <person name="Fulton L."/>
            <person name="Fulton B."/>
            <person name="Graves T."/>
            <person name="Minx P."/>
            <person name="Sodergren E."/>
            <person name="Birney E."/>
            <person name="Margulies E.H."/>
            <person name="Herrero J."/>
            <person name="Green E.D."/>
            <person name="Haussler D."/>
            <person name="Siepel A."/>
            <person name="Goldman N."/>
            <person name="Pollard K.S."/>
            <person name="Pedersen J.S."/>
            <person name="Lander E.S."/>
            <person name="Kellis M."/>
        </authorList>
    </citation>
    <scope>NUCLEOTIDE SEQUENCE [LARGE SCALE GENOMIC DNA]</scope>
    <source>
        <strain evidence="12">Thorbecke</strain>
    </source>
</reference>
<keyword evidence="12" id="KW-1185">Reference proteome</keyword>
<dbReference type="GO" id="GO:0070525">
    <property type="term" value="P:tRNA threonylcarbamoyladenosine metabolic process"/>
    <property type="evidence" value="ECO:0007669"/>
    <property type="project" value="TreeGrafter"/>
</dbReference>
<feature type="compositionally biased region" description="Low complexity" evidence="10">
    <location>
        <begin position="34"/>
        <end position="57"/>
    </location>
</feature>
<evidence type="ECO:0000256" key="8">
    <source>
        <dbReference type="ARBA" id="ARBA00062157"/>
    </source>
</evidence>
<dbReference type="PANTHER" id="PTHR31283">
    <property type="entry name" value="EKC/KEOPS COMPLEX SUBUNIT PCC1 FAMILY MEMBER"/>
    <property type="match status" value="1"/>
</dbReference>
<evidence type="ECO:0000256" key="1">
    <source>
        <dbReference type="ARBA" id="ARBA00004123"/>
    </source>
</evidence>
<dbReference type="PaxDb" id="9986-ENSOCUP00000026104"/>
<dbReference type="Proteomes" id="UP000001811">
    <property type="component" value="Unplaced"/>
</dbReference>
<accession>G1U9I3</accession>
<sequence length="146" mass="15056">MQAADAGAGGVAGGAHTQRGRRGRDFPDGTDTEAAAARGTRAAHAAVPGGDAATAAASPGMRPHSFTLSVPFPTRLEAEIACESLAPDAEPHPEAIGKDLAVTGTVLAVRWTAKDPRLLRVSIISFLEQLSLVVRTLQRFGPPVAR</sequence>
<evidence type="ECO:0000256" key="7">
    <source>
        <dbReference type="ARBA" id="ARBA00053047"/>
    </source>
</evidence>
<evidence type="ECO:0000313" key="11">
    <source>
        <dbReference type="Ensembl" id="ENSOCUP00000026104.3"/>
    </source>
</evidence>
<comment type="similarity">
    <text evidence="3">Belongs to the CTAG/PCC1 family.</text>
</comment>
<comment type="function">
    <text evidence="7">Component of the EKC/KEOPS complex that is required for the formation of a threonylcarbamoyl group on adenosine at position 37 (t(6)A37) in tRNAs that read codons beginning with adenine. The complex is probably involved in the transfer of the threonylcarbamoyl moiety of threonylcarbamoyl-AMP (TC-AMP) to the N6 group of A37. LAGE3 functions as a dimerization module for the complex.</text>
</comment>
<name>G1U9I3_RABIT</name>
<dbReference type="Bgee" id="ENSOCUG00000028990">
    <property type="expression patterns" value="Expressed in embryo and 18 other cell types or tissues"/>
</dbReference>
<dbReference type="FunFam" id="3.30.310.50:FF:000005">
    <property type="entry name" value="L antigen family member 3"/>
    <property type="match status" value="1"/>
</dbReference>
<reference evidence="11" key="3">
    <citation type="submission" date="2025-09" db="UniProtKB">
        <authorList>
            <consortium name="Ensembl"/>
        </authorList>
    </citation>
    <scope>IDENTIFICATION</scope>
    <source>
        <strain evidence="11">Thorbecke</strain>
    </source>
</reference>
<dbReference type="InParanoid" id="G1U9I3"/>
<dbReference type="eggNOG" id="ENOG502SBSA">
    <property type="taxonomic scope" value="Eukaryota"/>
</dbReference>
<evidence type="ECO:0000256" key="2">
    <source>
        <dbReference type="ARBA" id="ARBA00004496"/>
    </source>
</evidence>
<dbReference type="GO" id="GO:0000408">
    <property type="term" value="C:EKC/KEOPS complex"/>
    <property type="evidence" value="ECO:0007669"/>
    <property type="project" value="Ensembl"/>
</dbReference>
<dbReference type="GO" id="GO:0016604">
    <property type="term" value="C:nuclear body"/>
    <property type="evidence" value="ECO:0007669"/>
    <property type="project" value="Ensembl"/>
</dbReference>
<dbReference type="Pfam" id="PF09341">
    <property type="entry name" value="Pcc1"/>
    <property type="match status" value="1"/>
</dbReference>
<dbReference type="FunCoup" id="G1U9I3">
    <property type="interactions" value="264"/>
</dbReference>
<evidence type="ECO:0000256" key="4">
    <source>
        <dbReference type="ARBA" id="ARBA00022490"/>
    </source>
</evidence>
<reference evidence="11" key="2">
    <citation type="submission" date="2025-08" db="UniProtKB">
        <authorList>
            <consortium name="Ensembl"/>
        </authorList>
    </citation>
    <scope>IDENTIFICATION</scope>
    <source>
        <strain evidence="11">Thorbecke</strain>
    </source>
</reference>
<feature type="region of interest" description="Disordered" evidence="10">
    <location>
        <begin position="1"/>
        <end position="66"/>
    </location>
</feature>
<comment type="subcellular location">
    <subcellularLocation>
        <location evidence="2">Cytoplasm</location>
    </subcellularLocation>
    <subcellularLocation>
        <location evidence="1">Nucleus</location>
    </subcellularLocation>
</comment>
<dbReference type="GO" id="GO:0005737">
    <property type="term" value="C:cytoplasm"/>
    <property type="evidence" value="ECO:0007669"/>
    <property type="project" value="UniProtKB-SubCell"/>
</dbReference>
<keyword evidence="5" id="KW-0819">tRNA processing</keyword>
<evidence type="ECO:0000256" key="3">
    <source>
        <dbReference type="ARBA" id="ARBA00007073"/>
    </source>
</evidence>
<evidence type="ECO:0000256" key="9">
    <source>
        <dbReference type="ARBA" id="ARBA00076355"/>
    </source>
</evidence>
<evidence type="ECO:0000256" key="5">
    <source>
        <dbReference type="ARBA" id="ARBA00022694"/>
    </source>
</evidence>
<comment type="subunit">
    <text evidence="8">Component of the EKC/KEOPS complex composed of at least GON7, TP53RK, TPRKB, OSGEP and LAGE3; the whole complex dimerizes.</text>
</comment>
<dbReference type="HOGENOM" id="CLU_113770_2_2_1"/>
<keyword evidence="6" id="KW-0539">Nucleus</keyword>
<dbReference type="STRING" id="9986.ENSOCUP00000026104"/>
<dbReference type="SMR" id="G1U9I3"/>
<evidence type="ECO:0000256" key="6">
    <source>
        <dbReference type="ARBA" id="ARBA00023242"/>
    </source>
</evidence>
<dbReference type="PANTHER" id="PTHR31283:SF5">
    <property type="entry name" value="EKC_KEOPS COMPLEX SUBUNIT LAGE3"/>
    <property type="match status" value="1"/>
</dbReference>
<organism evidence="11 12">
    <name type="scientific">Oryctolagus cuniculus</name>
    <name type="common">Rabbit</name>
    <dbReference type="NCBI Taxonomy" id="9986"/>
    <lineage>
        <taxon>Eukaryota</taxon>
        <taxon>Metazoa</taxon>
        <taxon>Chordata</taxon>
        <taxon>Craniata</taxon>
        <taxon>Vertebrata</taxon>
        <taxon>Euteleostomi</taxon>
        <taxon>Mammalia</taxon>
        <taxon>Eutheria</taxon>
        <taxon>Euarchontoglires</taxon>
        <taxon>Glires</taxon>
        <taxon>Lagomorpha</taxon>
        <taxon>Leporidae</taxon>
        <taxon>Oryctolagus</taxon>
    </lineage>
</organism>